<evidence type="ECO:0000313" key="1">
    <source>
        <dbReference type="EMBL" id="KKL46528.1"/>
    </source>
</evidence>
<sequence>MKNKLLQLISIALIVLFMAAPTPIGGGPMGPVPPSDLAYNAVTENGSFLAPFSEAEILKEGYRLSK</sequence>
<accession>A0A0F9CAW1</accession>
<gene>
    <name evidence="1" type="ORF">LCGC14_2344660</name>
</gene>
<dbReference type="EMBL" id="LAZR01033997">
    <property type="protein sequence ID" value="KKL46528.1"/>
    <property type="molecule type" value="Genomic_DNA"/>
</dbReference>
<reference evidence="1" key="1">
    <citation type="journal article" date="2015" name="Nature">
        <title>Complex archaea that bridge the gap between prokaryotes and eukaryotes.</title>
        <authorList>
            <person name="Spang A."/>
            <person name="Saw J.H."/>
            <person name="Jorgensen S.L."/>
            <person name="Zaremba-Niedzwiedzka K."/>
            <person name="Martijn J."/>
            <person name="Lind A.E."/>
            <person name="van Eijk R."/>
            <person name="Schleper C."/>
            <person name="Guy L."/>
            <person name="Ettema T.J."/>
        </authorList>
    </citation>
    <scope>NUCLEOTIDE SEQUENCE</scope>
</reference>
<name>A0A0F9CAW1_9ZZZZ</name>
<organism evidence="1">
    <name type="scientific">marine sediment metagenome</name>
    <dbReference type="NCBI Taxonomy" id="412755"/>
    <lineage>
        <taxon>unclassified sequences</taxon>
        <taxon>metagenomes</taxon>
        <taxon>ecological metagenomes</taxon>
    </lineage>
</organism>
<comment type="caution">
    <text evidence="1">The sequence shown here is derived from an EMBL/GenBank/DDBJ whole genome shotgun (WGS) entry which is preliminary data.</text>
</comment>
<dbReference type="AlphaFoldDB" id="A0A0F9CAW1"/>
<protein>
    <submittedName>
        <fullName evidence="1">Uncharacterized protein</fullName>
    </submittedName>
</protein>
<proteinExistence type="predicted"/>